<dbReference type="EMBL" id="CP020717">
    <property type="protein sequence ID" value="ARJ07730.1"/>
    <property type="molecule type" value="Genomic_DNA"/>
</dbReference>
<gene>
    <name evidence="1" type="ORF">B5808_20240</name>
</gene>
<name>A0A1X9M082_9MICO</name>
<evidence type="ECO:0000313" key="2">
    <source>
        <dbReference type="Proteomes" id="UP000192775"/>
    </source>
</evidence>
<reference evidence="1 2" key="1">
    <citation type="submission" date="2017-04" db="EMBL/GenBank/DDBJ databases">
        <authorList>
            <person name="Afonso C.L."/>
            <person name="Miller P.J."/>
            <person name="Scott M.A."/>
            <person name="Spackman E."/>
            <person name="Goraichik I."/>
            <person name="Dimitrov K.M."/>
            <person name="Suarez D.L."/>
            <person name="Swayne D.E."/>
        </authorList>
    </citation>
    <scope>NUCLEOTIDE SEQUENCE [LARGE SCALE GENOMIC DNA]</scope>
    <source>
        <strain evidence="2">XA(T)</strain>
        <plasmid evidence="2">Plasmid unnamed2</plasmid>
    </source>
</reference>
<dbReference type="AlphaFoldDB" id="A0A1X9M082"/>
<dbReference type="KEGG" id="cphy:B5808_20240"/>
<sequence length="336" mass="36250">MGGCRVARKPRVHEIAAEFGLDSKTTLRALRELGQYPKGPSSSIEPPVARRLRQALTAAGHSSPFPGLDGDGAERAKTLIDALPRRMPNLIDFLLHDHGSGAMTSILARAAADRWFFFAPGRAHSALYGHASTLDRFRLTDLLAPTGLALIERPNSHLLLGWVTDPGMLSLASADFSTTSGRLSVTQTQTHSAAIDEASSVILSPNTALSTLGSLSSVIPDRASGSSVARTASHDRVTEARIVDNEETRVIYATRSTLGKAAQRTTGTSASPRAGRWEVRGHWRNQWHPSVQDHERIWIAEHTAGAAEGSVSRRDRVYLLSPRASSTSRTNETDAL</sequence>
<dbReference type="Gene3D" id="1.10.10.2480">
    <property type="match status" value="1"/>
</dbReference>
<organism evidence="1 2">
    <name type="scientific">Cnuibacter physcomitrellae</name>
    <dbReference type="NCBI Taxonomy" id="1619308"/>
    <lineage>
        <taxon>Bacteria</taxon>
        <taxon>Bacillati</taxon>
        <taxon>Actinomycetota</taxon>
        <taxon>Actinomycetes</taxon>
        <taxon>Micrococcales</taxon>
        <taxon>Microbacteriaceae</taxon>
        <taxon>Cnuibacter</taxon>
    </lineage>
</organism>
<evidence type="ECO:0000313" key="1">
    <source>
        <dbReference type="EMBL" id="ARJ07730.1"/>
    </source>
</evidence>
<protein>
    <recommendedName>
        <fullName evidence="3">Translation initiation factor IF-2 N-terminal domain-containing protein</fullName>
    </recommendedName>
</protein>
<accession>A0A1X9M082</accession>
<proteinExistence type="predicted"/>
<dbReference type="Proteomes" id="UP000192775">
    <property type="component" value="Plasmid unnamed2"/>
</dbReference>
<evidence type="ECO:0008006" key="3">
    <source>
        <dbReference type="Google" id="ProtNLM"/>
    </source>
</evidence>
<keyword evidence="1" id="KW-0614">Plasmid</keyword>
<keyword evidence="2" id="KW-1185">Reference proteome</keyword>
<geneLocation type="plasmid" evidence="1">
    <name>unnamed2</name>
</geneLocation>